<keyword evidence="2" id="KW-0687">Ribonucleoprotein</keyword>
<protein>
    <recommendedName>
        <fullName evidence="5">28S ribosomal protein S18a, mitochondrial</fullName>
    </recommendedName>
</protein>
<dbReference type="PANTHER" id="PTHR13479:SF66">
    <property type="entry name" value="LARGE RIBOSOMAL SUBUNIT PROTEIN ML66"/>
    <property type="match status" value="1"/>
</dbReference>
<dbReference type="Proteomes" id="UP000218231">
    <property type="component" value="Unassembled WGS sequence"/>
</dbReference>
<evidence type="ECO:0000256" key="2">
    <source>
        <dbReference type="ARBA" id="ARBA00023274"/>
    </source>
</evidence>
<keyword evidence="4" id="KW-1185">Reference proteome</keyword>
<gene>
    <name evidence="3" type="ORF">WR25_04098</name>
</gene>
<sequence>MMLARCLPSGWSAIRGIATSSSAMKWKIKEAEEGDTTVVEMEKIEEPARPKNAFCTLCTCNLPIKVKYSDVLILEQFMRPDGTVLPRQLTGLCRNKQLQIERCVMQAHWSGLFPDKTIADFDRSGYKQFNRYWKDDMSMYRISEKIEQGSWYYVKRYDTKNRPWNKLMKNPLNWDPLHTHLYKKHKRKPKNITDK</sequence>
<accession>A0A2A2J2B4</accession>
<dbReference type="InterPro" id="IPR036870">
    <property type="entry name" value="Ribosomal_bS18_sf"/>
</dbReference>
<dbReference type="Gene3D" id="4.10.640.10">
    <property type="entry name" value="Ribosomal protein S18"/>
    <property type="match status" value="1"/>
</dbReference>
<dbReference type="OrthoDB" id="10054543at2759"/>
<evidence type="ECO:0000313" key="4">
    <source>
        <dbReference type="Proteomes" id="UP000218231"/>
    </source>
</evidence>
<dbReference type="GO" id="GO:0032543">
    <property type="term" value="P:mitochondrial translation"/>
    <property type="evidence" value="ECO:0007669"/>
    <property type="project" value="TreeGrafter"/>
</dbReference>
<keyword evidence="1" id="KW-0689">Ribosomal protein</keyword>
<evidence type="ECO:0000313" key="3">
    <source>
        <dbReference type="EMBL" id="PAV55714.1"/>
    </source>
</evidence>
<dbReference type="GO" id="GO:0003735">
    <property type="term" value="F:structural constituent of ribosome"/>
    <property type="evidence" value="ECO:0007669"/>
    <property type="project" value="InterPro"/>
</dbReference>
<evidence type="ECO:0000256" key="1">
    <source>
        <dbReference type="ARBA" id="ARBA00022980"/>
    </source>
</evidence>
<proteinExistence type="predicted"/>
<dbReference type="Pfam" id="PF01084">
    <property type="entry name" value="Ribosomal_S18"/>
    <property type="match status" value="1"/>
</dbReference>
<dbReference type="SUPFAM" id="SSF46911">
    <property type="entry name" value="Ribosomal protein S18"/>
    <property type="match status" value="1"/>
</dbReference>
<evidence type="ECO:0008006" key="5">
    <source>
        <dbReference type="Google" id="ProtNLM"/>
    </source>
</evidence>
<dbReference type="GO" id="GO:0070181">
    <property type="term" value="F:small ribosomal subunit rRNA binding"/>
    <property type="evidence" value="ECO:0007669"/>
    <property type="project" value="TreeGrafter"/>
</dbReference>
<dbReference type="AlphaFoldDB" id="A0A2A2J2B4"/>
<dbReference type="GO" id="GO:0005763">
    <property type="term" value="C:mitochondrial small ribosomal subunit"/>
    <property type="evidence" value="ECO:0007669"/>
    <property type="project" value="TreeGrafter"/>
</dbReference>
<dbReference type="STRING" id="2018661.A0A2A2J2B4"/>
<comment type="caution">
    <text evidence="3">The sequence shown here is derived from an EMBL/GenBank/DDBJ whole genome shotgun (WGS) entry which is preliminary data.</text>
</comment>
<dbReference type="EMBL" id="LIAE01010755">
    <property type="protein sequence ID" value="PAV55714.1"/>
    <property type="molecule type" value="Genomic_DNA"/>
</dbReference>
<reference evidence="3 4" key="1">
    <citation type="journal article" date="2017" name="Curr. Biol.">
        <title>Genome architecture and evolution of a unichromosomal asexual nematode.</title>
        <authorList>
            <person name="Fradin H."/>
            <person name="Zegar C."/>
            <person name="Gutwein M."/>
            <person name="Lucas J."/>
            <person name="Kovtun M."/>
            <person name="Corcoran D."/>
            <person name="Baugh L.R."/>
            <person name="Kiontke K."/>
            <person name="Gunsalus K."/>
            <person name="Fitch D.H."/>
            <person name="Piano F."/>
        </authorList>
    </citation>
    <scope>NUCLEOTIDE SEQUENCE [LARGE SCALE GENOMIC DNA]</scope>
    <source>
        <strain evidence="3">PF1309</strain>
    </source>
</reference>
<name>A0A2A2J2B4_9BILA</name>
<organism evidence="3 4">
    <name type="scientific">Diploscapter pachys</name>
    <dbReference type="NCBI Taxonomy" id="2018661"/>
    <lineage>
        <taxon>Eukaryota</taxon>
        <taxon>Metazoa</taxon>
        <taxon>Ecdysozoa</taxon>
        <taxon>Nematoda</taxon>
        <taxon>Chromadorea</taxon>
        <taxon>Rhabditida</taxon>
        <taxon>Rhabditina</taxon>
        <taxon>Rhabditomorpha</taxon>
        <taxon>Rhabditoidea</taxon>
        <taxon>Rhabditidae</taxon>
        <taxon>Diploscapter</taxon>
    </lineage>
</organism>
<dbReference type="PANTHER" id="PTHR13479">
    <property type="entry name" value="30S RIBOSOMAL PROTEIN S18"/>
    <property type="match status" value="1"/>
</dbReference>
<dbReference type="InterPro" id="IPR001648">
    <property type="entry name" value="Ribosomal_bS18"/>
</dbReference>